<evidence type="ECO:0000313" key="4">
    <source>
        <dbReference type="Proteomes" id="UP000232188"/>
    </source>
</evidence>
<accession>A0A2M9YLA7</accession>
<evidence type="ECO:0000313" key="3">
    <source>
        <dbReference type="Proteomes" id="UP000232149"/>
    </source>
</evidence>
<keyword evidence="3" id="KW-1185">Reference proteome</keyword>
<dbReference type="EMBL" id="NPDU01000004">
    <property type="protein sequence ID" value="PJZ63484.1"/>
    <property type="molecule type" value="Genomic_DNA"/>
</dbReference>
<comment type="caution">
    <text evidence="1">The sequence shown here is derived from an EMBL/GenBank/DDBJ whole genome shotgun (WGS) entry which is preliminary data.</text>
</comment>
<dbReference type="AlphaFoldDB" id="A0A2M9YLA7"/>
<reference evidence="3 4" key="1">
    <citation type="submission" date="2017-07" db="EMBL/GenBank/DDBJ databases">
        <title>Leptospira spp. isolated from tropical soils.</title>
        <authorList>
            <person name="Thibeaux R."/>
            <person name="Iraola G."/>
            <person name="Ferres I."/>
            <person name="Bierque E."/>
            <person name="Girault D."/>
            <person name="Soupe-Gilbert M.-E."/>
            <person name="Picardeau M."/>
            <person name="Goarant C."/>
        </authorList>
    </citation>
    <scope>NUCLEOTIDE SEQUENCE [LARGE SCALE GENOMIC DNA]</scope>
    <source>
        <strain evidence="1 4">FH2-B-C1</strain>
        <strain evidence="2 3">FH2-B-D1</strain>
    </source>
</reference>
<dbReference type="Proteomes" id="UP000232188">
    <property type="component" value="Unassembled WGS sequence"/>
</dbReference>
<proteinExistence type="predicted"/>
<sequence>MKRRSANNPCDAETPSDEIYFSTLWTEFSKFQERMQFIQSIRTSLSLHEIWEQIADFTEWKDSQILGNTAVLRSTTVEIKLEQTEFDPNRETFLNLKTSFIERDPMPTPDQSNLRLKEWQKILRTFETHIAVRLIDRYYLYSKISLKKFCAEIENELKEWNTDSFEFDSENENEWAIAESDDWILHVSKAHRKNTFHEWNPKECPQGCNYSLEFTIKETASEKWNETSFRESWFSHWKEFFSNDLSCTAIAHRWRSPIHF</sequence>
<organism evidence="1 4">
    <name type="scientific">Leptospira adleri</name>
    <dbReference type="NCBI Taxonomy" id="2023186"/>
    <lineage>
        <taxon>Bacteria</taxon>
        <taxon>Pseudomonadati</taxon>
        <taxon>Spirochaetota</taxon>
        <taxon>Spirochaetia</taxon>
        <taxon>Leptospirales</taxon>
        <taxon>Leptospiraceae</taxon>
        <taxon>Leptospira</taxon>
    </lineage>
</organism>
<dbReference type="Proteomes" id="UP000232149">
    <property type="component" value="Unassembled WGS sequence"/>
</dbReference>
<evidence type="ECO:0000313" key="1">
    <source>
        <dbReference type="EMBL" id="PJZ52277.1"/>
    </source>
</evidence>
<evidence type="ECO:0000313" key="2">
    <source>
        <dbReference type="EMBL" id="PJZ63484.1"/>
    </source>
</evidence>
<protein>
    <submittedName>
        <fullName evidence="1">Uncharacterized protein</fullName>
    </submittedName>
</protein>
<gene>
    <name evidence="2" type="ORF">CH376_02340</name>
    <name evidence="1" type="ORF">CH380_15320</name>
</gene>
<name>A0A2M9YLA7_9LEPT</name>
<dbReference type="EMBL" id="NPDV01000014">
    <property type="protein sequence ID" value="PJZ52277.1"/>
    <property type="molecule type" value="Genomic_DNA"/>
</dbReference>